<dbReference type="PANTHER" id="PTHR48299:SF2">
    <property type="entry name" value="ATP-DEPENDENT DNA HELICASE"/>
    <property type="match status" value="1"/>
</dbReference>
<dbReference type="AlphaFoldDB" id="A0A2T8IFV4"/>
<dbReference type="Gramene" id="PVH36563">
    <property type="protein sequence ID" value="PVH36563"/>
    <property type="gene ID" value="PAHAL_6G103400"/>
</dbReference>
<protein>
    <recommendedName>
        <fullName evidence="2">DUF223 domain-containing protein</fullName>
    </recommendedName>
</protein>
<dbReference type="Proteomes" id="UP000243499">
    <property type="component" value="Chromosome 6"/>
</dbReference>
<sequence length="191" mass="22418">MTFKKFDEIKLRDVGVSWSIIVRLDGLKIEANVIGDDISRFNKLLTEGCTYNIHEVRFQIMSKVEYGNIRSHYECYFDHVTKVDPYYGNIQFPLYPKYVMSFSEVGYCRRNTFVARHAISLKSAATHNHIILGTMLRNNHEHRCLEYLDHTILGFNPNHQSTNDLPGLQQPVVNKSMDLRFINKFLEKRWA</sequence>
<proteinExistence type="predicted"/>
<accession>A0A2T8IFV4</accession>
<gene>
    <name evidence="1" type="ORF">PAHAL_6G103400</name>
</gene>
<evidence type="ECO:0008006" key="2">
    <source>
        <dbReference type="Google" id="ProtNLM"/>
    </source>
</evidence>
<dbReference type="EMBL" id="CM008051">
    <property type="protein sequence ID" value="PVH36563.1"/>
    <property type="molecule type" value="Genomic_DNA"/>
</dbReference>
<reference evidence="1" key="1">
    <citation type="submission" date="2018-04" db="EMBL/GenBank/DDBJ databases">
        <title>WGS assembly of Panicum hallii.</title>
        <authorList>
            <person name="Lovell J."/>
            <person name="Jenkins J."/>
            <person name="Lowry D."/>
            <person name="Mamidi S."/>
            <person name="Sreedasyam A."/>
            <person name="Weng X."/>
            <person name="Barry K."/>
            <person name="Bonette J."/>
            <person name="Campitelli B."/>
            <person name="Daum C."/>
            <person name="Gordon S."/>
            <person name="Gould B."/>
            <person name="Lipzen A."/>
            <person name="Macqueen A."/>
            <person name="Palacio-Mejia J."/>
            <person name="Plott C."/>
            <person name="Shakirov E."/>
            <person name="Shu S."/>
            <person name="Yoshinaga Y."/>
            <person name="Zane M."/>
            <person name="Rokhsar D."/>
            <person name="Grimwood J."/>
            <person name="Schmutz J."/>
            <person name="Juenger T."/>
        </authorList>
    </citation>
    <scope>NUCLEOTIDE SEQUENCE [LARGE SCALE GENOMIC DNA]</scope>
    <source>
        <strain evidence="1">FIL2</strain>
    </source>
</reference>
<dbReference type="PANTHER" id="PTHR48299">
    <property type="entry name" value="ACT DOMAIN-CONTAINING PROTEIN ACR9"/>
    <property type="match status" value="1"/>
</dbReference>
<organism evidence="1">
    <name type="scientific">Panicum hallii</name>
    <dbReference type="NCBI Taxonomy" id="206008"/>
    <lineage>
        <taxon>Eukaryota</taxon>
        <taxon>Viridiplantae</taxon>
        <taxon>Streptophyta</taxon>
        <taxon>Embryophyta</taxon>
        <taxon>Tracheophyta</taxon>
        <taxon>Spermatophyta</taxon>
        <taxon>Magnoliopsida</taxon>
        <taxon>Liliopsida</taxon>
        <taxon>Poales</taxon>
        <taxon>Poaceae</taxon>
        <taxon>PACMAD clade</taxon>
        <taxon>Panicoideae</taxon>
        <taxon>Panicodae</taxon>
        <taxon>Paniceae</taxon>
        <taxon>Panicinae</taxon>
        <taxon>Panicum</taxon>
        <taxon>Panicum sect. Panicum</taxon>
    </lineage>
</organism>
<dbReference type="InterPro" id="IPR012340">
    <property type="entry name" value="NA-bd_OB-fold"/>
</dbReference>
<dbReference type="Gene3D" id="2.40.50.140">
    <property type="entry name" value="Nucleic acid-binding proteins"/>
    <property type="match status" value="1"/>
</dbReference>
<name>A0A2T8IFV4_9POAL</name>
<evidence type="ECO:0000313" key="1">
    <source>
        <dbReference type="EMBL" id="PVH36563.1"/>
    </source>
</evidence>